<protein>
    <submittedName>
        <fullName evidence="1">Uncharacterized protein</fullName>
    </submittedName>
</protein>
<sequence length="66" mass="7935">MIIFKYLTDNLKIHNLHFVGMWNLKHFYVGIYSGEIEGYLQYFDVHKRSKNTVITIFFRMANIAYA</sequence>
<gene>
    <name evidence="1" type="ORF">DFQ12_0165</name>
</gene>
<accession>A0A420BF47</accession>
<evidence type="ECO:0000313" key="1">
    <source>
        <dbReference type="EMBL" id="RKE55334.1"/>
    </source>
</evidence>
<dbReference type="AlphaFoldDB" id="A0A420BF47"/>
<organism evidence="1 2">
    <name type="scientific">Sphingobacterium detergens</name>
    <dbReference type="NCBI Taxonomy" id="1145106"/>
    <lineage>
        <taxon>Bacteria</taxon>
        <taxon>Pseudomonadati</taxon>
        <taxon>Bacteroidota</taxon>
        <taxon>Sphingobacteriia</taxon>
        <taxon>Sphingobacteriales</taxon>
        <taxon>Sphingobacteriaceae</taxon>
        <taxon>Sphingobacterium</taxon>
    </lineage>
</organism>
<dbReference type="EMBL" id="RAPY01000001">
    <property type="protein sequence ID" value="RKE55334.1"/>
    <property type="molecule type" value="Genomic_DNA"/>
</dbReference>
<keyword evidence="2" id="KW-1185">Reference proteome</keyword>
<reference evidence="1 2" key="1">
    <citation type="submission" date="2018-09" db="EMBL/GenBank/DDBJ databases">
        <title>Genomic Encyclopedia of Type Strains, Phase III (KMG-III): the genomes of soil and plant-associated and newly described type strains.</title>
        <authorList>
            <person name="Whitman W."/>
        </authorList>
    </citation>
    <scope>NUCLEOTIDE SEQUENCE [LARGE SCALE GENOMIC DNA]</scope>
    <source>
        <strain evidence="1 2">CECT 7938</strain>
    </source>
</reference>
<comment type="caution">
    <text evidence="1">The sequence shown here is derived from an EMBL/GenBank/DDBJ whole genome shotgun (WGS) entry which is preliminary data.</text>
</comment>
<proteinExistence type="predicted"/>
<evidence type="ECO:0000313" key="2">
    <source>
        <dbReference type="Proteomes" id="UP000286246"/>
    </source>
</evidence>
<name>A0A420BF47_SPHD1</name>
<dbReference type="Proteomes" id="UP000286246">
    <property type="component" value="Unassembled WGS sequence"/>
</dbReference>